<dbReference type="AlphaFoldDB" id="D8QEG4"/>
<dbReference type="Pfam" id="PF07883">
    <property type="entry name" value="Cupin_2"/>
    <property type="match status" value="1"/>
</dbReference>
<dbReference type="SUPFAM" id="SSF51182">
    <property type="entry name" value="RmlC-like cupins"/>
    <property type="match status" value="1"/>
</dbReference>
<dbReference type="GeneID" id="9590626"/>
<gene>
    <name evidence="2" type="ORF">SCHCODRAFT_237152</name>
</gene>
<dbReference type="Proteomes" id="UP000007431">
    <property type="component" value="Unassembled WGS sequence"/>
</dbReference>
<dbReference type="Gene3D" id="2.60.120.10">
    <property type="entry name" value="Jelly Rolls"/>
    <property type="match status" value="1"/>
</dbReference>
<protein>
    <recommendedName>
        <fullName evidence="1">Cupin type-2 domain-containing protein</fullName>
    </recommendedName>
</protein>
<reference evidence="2 3" key="1">
    <citation type="journal article" date="2010" name="Nat. Biotechnol.">
        <title>Genome sequence of the model mushroom Schizophyllum commune.</title>
        <authorList>
            <person name="Ohm R.A."/>
            <person name="de Jong J.F."/>
            <person name="Lugones L.G."/>
            <person name="Aerts A."/>
            <person name="Kothe E."/>
            <person name="Stajich J.E."/>
            <person name="de Vries R.P."/>
            <person name="Record E."/>
            <person name="Levasseur A."/>
            <person name="Baker S.E."/>
            <person name="Bartholomew K.A."/>
            <person name="Coutinho P.M."/>
            <person name="Erdmann S."/>
            <person name="Fowler T.J."/>
            <person name="Gathman A.C."/>
            <person name="Lombard V."/>
            <person name="Henrissat B."/>
            <person name="Knabe N."/>
            <person name="Kuees U."/>
            <person name="Lilly W.W."/>
            <person name="Lindquist E."/>
            <person name="Lucas S."/>
            <person name="Magnuson J.K."/>
            <person name="Piumi F."/>
            <person name="Raudaskoski M."/>
            <person name="Salamov A."/>
            <person name="Schmutz J."/>
            <person name="Schwarze F.W.M.R."/>
            <person name="vanKuyk P.A."/>
            <person name="Horton J.S."/>
            <person name="Grigoriev I.V."/>
            <person name="Woesten H.A.B."/>
        </authorList>
    </citation>
    <scope>NUCLEOTIDE SEQUENCE [LARGE SCALE GENOMIC DNA]</scope>
    <source>
        <strain evidence="3">H4-8 / FGSC 9210</strain>
    </source>
</reference>
<organism evidence="3">
    <name type="scientific">Schizophyllum commune (strain H4-8 / FGSC 9210)</name>
    <name type="common">Split gill fungus</name>
    <dbReference type="NCBI Taxonomy" id="578458"/>
    <lineage>
        <taxon>Eukaryota</taxon>
        <taxon>Fungi</taxon>
        <taxon>Dikarya</taxon>
        <taxon>Basidiomycota</taxon>
        <taxon>Agaricomycotina</taxon>
        <taxon>Agaricomycetes</taxon>
        <taxon>Agaricomycetidae</taxon>
        <taxon>Agaricales</taxon>
        <taxon>Schizophyllaceae</taxon>
        <taxon>Schizophyllum</taxon>
    </lineage>
</organism>
<name>D8QEG4_SCHCM</name>
<dbReference type="OMA" id="HWHETHA"/>
<dbReference type="EMBL" id="GL377310">
    <property type="protein sequence ID" value="EFI94162.1"/>
    <property type="molecule type" value="Genomic_DNA"/>
</dbReference>
<evidence type="ECO:0000313" key="3">
    <source>
        <dbReference type="Proteomes" id="UP000007431"/>
    </source>
</evidence>
<dbReference type="InterPro" id="IPR011051">
    <property type="entry name" value="RmlC_Cupin_sf"/>
</dbReference>
<proteinExistence type="predicted"/>
<dbReference type="VEuPathDB" id="FungiDB:SCHCODRAFT_02636306"/>
<dbReference type="OrthoDB" id="504210at2759"/>
<dbReference type="HOGENOM" id="CLU_109883_0_0_1"/>
<feature type="domain" description="Cupin type-2" evidence="1">
    <location>
        <begin position="47"/>
        <end position="103"/>
    </location>
</feature>
<dbReference type="eggNOG" id="ENOG502RF74">
    <property type="taxonomic scope" value="Eukaryota"/>
</dbReference>
<dbReference type="RefSeq" id="XP_003029065.1">
    <property type="nucleotide sequence ID" value="XM_003029019.1"/>
</dbReference>
<dbReference type="KEGG" id="scm:SCHCO_02636306"/>
<evidence type="ECO:0000313" key="2">
    <source>
        <dbReference type="EMBL" id="EFI94162.1"/>
    </source>
</evidence>
<evidence type="ECO:0000259" key="1">
    <source>
        <dbReference type="Pfam" id="PF07883"/>
    </source>
</evidence>
<sequence>MADEFPDTVNVSEGIVCAFVDTGAPGTDPLQPAHKRVLRVAPTAKFVVPPHWHARHTEYINVVEGKMKVTVDGVTTERTSSDGPAKIPPGSVHALESVQGEVCVVEEWVDPGPKEYELVFRNLFSEPKLEDHSMLTLMNIFWYSESFPGTPGHIRPLEKGLTFILGRVLAPLLGYERKYKSLKKEE</sequence>
<dbReference type="InterPro" id="IPR013096">
    <property type="entry name" value="Cupin_2"/>
</dbReference>
<keyword evidence="3" id="KW-1185">Reference proteome</keyword>
<dbReference type="InParanoid" id="D8QEG4"/>
<accession>D8QEG4</accession>
<dbReference type="InterPro" id="IPR014710">
    <property type="entry name" value="RmlC-like_jellyroll"/>
</dbReference>